<dbReference type="RefSeq" id="WP_094854518.1">
    <property type="nucleotide sequence ID" value="NZ_NEVM01000005.1"/>
</dbReference>
<accession>A0A261RYX7</accession>
<dbReference type="EMBL" id="NEVM01000005">
    <property type="protein sequence ID" value="OZI30081.1"/>
    <property type="molecule type" value="Genomic_DNA"/>
</dbReference>
<evidence type="ECO:0008006" key="5">
    <source>
        <dbReference type="Google" id="ProtNLM"/>
    </source>
</evidence>
<evidence type="ECO:0000313" key="3">
    <source>
        <dbReference type="EMBL" id="OZI30081.1"/>
    </source>
</evidence>
<sequence length="326" mass="33991">MRFGWSRVLAVGVCTLAATIGIARAADDYPGKPIRLLVGFPPGGPTDIIARIIGKGLAEQLGQSVIVENRGGAGGVIAARIVATSRPDGYTLLVGVESSQTRGVALNKTLPYDAEKDFTYIGKIAKQRNLLVVNPKLPVSNVKALIAYAKAHPGELNFGGTYGATSHIGGELFDLDNGVKMTFVSYPGGAQPITDLIAGTVQVGFFTEATIATQVKAGMLKPLAMAAPERSPAFPDVPTLAEAGARPMELSPWFGLAGPPGMPAAVVGRLSKALDVLAHDQAFQAQLAAIGAASIPGSTPTSFHDDVVREIAYWKKFVADAHIPIN</sequence>
<comment type="caution">
    <text evidence="3">The sequence shown here is derived from an EMBL/GenBank/DDBJ whole genome shotgun (WGS) entry which is preliminary data.</text>
</comment>
<dbReference type="Gene3D" id="3.40.190.10">
    <property type="entry name" value="Periplasmic binding protein-like II"/>
    <property type="match status" value="1"/>
</dbReference>
<keyword evidence="4" id="KW-1185">Reference proteome</keyword>
<dbReference type="SUPFAM" id="SSF53850">
    <property type="entry name" value="Periplasmic binding protein-like II"/>
    <property type="match status" value="1"/>
</dbReference>
<keyword evidence="2" id="KW-0732">Signal</keyword>
<evidence type="ECO:0000313" key="4">
    <source>
        <dbReference type="Proteomes" id="UP000216020"/>
    </source>
</evidence>
<dbReference type="OrthoDB" id="8840592at2"/>
<feature type="chain" id="PRO_5013079742" description="ABC transporter substrate-binding protein" evidence="2">
    <location>
        <begin position="26"/>
        <end position="326"/>
    </location>
</feature>
<organism evidence="3 4">
    <name type="scientific">Bordetella genomosp. 10</name>
    <dbReference type="NCBI Taxonomy" id="1416804"/>
    <lineage>
        <taxon>Bacteria</taxon>
        <taxon>Pseudomonadati</taxon>
        <taxon>Pseudomonadota</taxon>
        <taxon>Betaproteobacteria</taxon>
        <taxon>Burkholderiales</taxon>
        <taxon>Alcaligenaceae</taxon>
        <taxon>Bordetella</taxon>
    </lineage>
</organism>
<dbReference type="Pfam" id="PF03401">
    <property type="entry name" value="TctC"/>
    <property type="match status" value="1"/>
</dbReference>
<dbReference type="CDD" id="cd07012">
    <property type="entry name" value="PBP2_Bug_TTT"/>
    <property type="match status" value="1"/>
</dbReference>
<dbReference type="InterPro" id="IPR042100">
    <property type="entry name" value="Bug_dom1"/>
</dbReference>
<gene>
    <name evidence="3" type="ORF">CAL29_18600</name>
</gene>
<evidence type="ECO:0000256" key="2">
    <source>
        <dbReference type="SAM" id="SignalP"/>
    </source>
</evidence>
<evidence type="ECO:0000256" key="1">
    <source>
        <dbReference type="ARBA" id="ARBA00006987"/>
    </source>
</evidence>
<protein>
    <recommendedName>
        <fullName evidence="5">ABC transporter substrate-binding protein</fullName>
    </recommendedName>
</protein>
<name>A0A261RYX7_9BORD</name>
<dbReference type="PANTHER" id="PTHR42928:SF5">
    <property type="entry name" value="BLR1237 PROTEIN"/>
    <property type="match status" value="1"/>
</dbReference>
<dbReference type="Proteomes" id="UP000216020">
    <property type="component" value="Unassembled WGS sequence"/>
</dbReference>
<proteinExistence type="inferred from homology"/>
<dbReference type="Gene3D" id="3.40.190.150">
    <property type="entry name" value="Bordetella uptake gene, domain 1"/>
    <property type="match status" value="1"/>
</dbReference>
<dbReference type="AlphaFoldDB" id="A0A261RYX7"/>
<reference evidence="4" key="1">
    <citation type="submission" date="2017-05" db="EMBL/GenBank/DDBJ databases">
        <title>Complete and WGS of Bordetella genogroups.</title>
        <authorList>
            <person name="Spilker T."/>
            <person name="Lipuma J."/>
        </authorList>
    </citation>
    <scope>NUCLEOTIDE SEQUENCE [LARGE SCALE GENOMIC DNA]</scope>
    <source>
        <strain evidence="4">AU16122</strain>
    </source>
</reference>
<dbReference type="InterPro" id="IPR005064">
    <property type="entry name" value="BUG"/>
</dbReference>
<feature type="signal peptide" evidence="2">
    <location>
        <begin position="1"/>
        <end position="25"/>
    </location>
</feature>
<dbReference type="PANTHER" id="PTHR42928">
    <property type="entry name" value="TRICARBOXYLATE-BINDING PROTEIN"/>
    <property type="match status" value="1"/>
</dbReference>
<comment type="similarity">
    <text evidence="1">Belongs to the UPF0065 (bug) family.</text>
</comment>
<dbReference type="PIRSF" id="PIRSF017082">
    <property type="entry name" value="YflP"/>
    <property type="match status" value="1"/>
</dbReference>